<accession>E6U5W0</accession>
<feature type="compositionally biased region" description="Acidic residues" evidence="1">
    <location>
        <begin position="397"/>
        <end position="409"/>
    </location>
</feature>
<dbReference type="HOGENOM" id="CLU_255845_0_0_9"/>
<organism evidence="2 3">
    <name type="scientific">Ethanoligenens harbinense (strain DSM 18485 / JCM 12961 / CGMCC 1.5033 / YUAN-3)</name>
    <dbReference type="NCBI Taxonomy" id="663278"/>
    <lineage>
        <taxon>Bacteria</taxon>
        <taxon>Bacillati</taxon>
        <taxon>Bacillota</taxon>
        <taxon>Clostridia</taxon>
        <taxon>Eubacteriales</taxon>
        <taxon>Oscillospiraceae</taxon>
        <taxon>Ethanoligenens</taxon>
    </lineage>
</organism>
<dbReference type="PANTHER" id="PTHR11102">
    <property type="entry name" value="SEL-1-LIKE PROTEIN"/>
    <property type="match status" value="1"/>
</dbReference>
<dbReference type="InterPro" id="IPR050767">
    <property type="entry name" value="Sel1_AlgK"/>
</dbReference>
<dbReference type="EMBL" id="CP002400">
    <property type="protein sequence ID" value="ADU27977.1"/>
    <property type="molecule type" value="Genomic_DNA"/>
</dbReference>
<dbReference type="eggNOG" id="COG0790">
    <property type="taxonomic scope" value="Bacteria"/>
</dbReference>
<sequence length="1377" mass="153262">MSDSPGVTTMHKFVQAKSVEGRYSGYAVGYMDRPEAFEEDEHLDDPLYKNVDGYMGNREKTDGLFDANFDLLNDYDKKNYGEMFDAAQDVDSCMYQPIISFDNDYLLAHGIDYRTEDGLHLLKEMTRLAVSDLIANSHLDEHNAIWTGAIHTNTGNIHIHIAIAEIEKTKSPRDVLPEKAIDKMKSRVANVLMGDEKIIRLSEYLHKELPHEIRTAALEAGNELTALARLLPADCAWQYNRPSMAPYRTKINHCVDTIIRSNPELTAKYTDAMGLLEEYRQDIQDVYGVGKHDRAHEMMDNKLADFYARAGNALLAEAKELKRDMALEEGHKNGLPGGPEGGKRETDDLPASAPPLVDENVDFLDHARPSPPEGKIGQAGQPEGGKREMSDNPPLPDEMDIPPESDGTPDFDYVSRPPEKIPDEIDLLITRAEHGDARAQYDLGMRTLRGRGIEKDPALAFRIIKDSADRGNPAAQYKLAQMYRDGIGVPADVAGASWTDKNSFHADEYFHEAFQGFLEKAEAGNAYANYRVATMYEKGDGVPQDAQKAQNYLREAAYLGHTQSMYLLGKQLITSSIKDYAEGIRYLESAADKGHVKAAITLGQSYLPAGDDATAFAYMQLAAGLGDRQAAYMLGKMYRDGIGTPADAKKAADYLKQGANIFWTDEYKSARAYLYGSKEVEQDFATALDLLKEEAAKGNAFAMCDVGRIYERGLGIDPDPEMATRYYSEGLAALLAVEEIGHDAYIQYRIGKMYRFGQGTEPNDVIAAELFEKSADQGNPFAQYSLGGMYYRGQGVEQDFVKAFELYCASAKKDNSFAAYELGKMYHDGIGTAPDAAESERCFEQAFAGFVAIEKANPDDKIQYRLGKMLETGTGTPKDLDAAVQYYEKSAKLKNPNAQYALARIYLTSQDAVKIKQAIMWLKKSAVQQNPYARYTLGKLLADGKVIKQNHKAALICFESIADSNPYAAYTVAKMYRDGIGTEKSTEQADKYFTMAFQSFTAAENETPDANLEYRLATMLLTGEGCERNPEQAVAYLKAACDKEHPSAQYMLGKMYLNGDVVAKDEKQAFRLIKAAADNDHPHAAYTTGQLYRDGIGTQKDEQAAQRYFQKAFEAYQKGEKEQPDENLEYRLGMMLLAGEGCPKDVKASVVYLDTAAGKGHEYAQYALGRLYLTGEDLPKDVDKAVGYLDASAAKGNQYAQYALGRLYLTGEDLPKDVDKAADYLDASAAQGNQFAQYALGRLYLDGKEVPKDVQKGLGFLEASAGQNNPFAQYALGRHDLSEGKRGRALEWFRKSAAQGNEYAKKAIDYINRPKSRPHPQWQASIIPVKALSAVRRLTNDYNRRVAQLKREFDREMELEREQTQSLERSQEKGRSL</sequence>
<keyword evidence="3" id="KW-1185">Reference proteome</keyword>
<dbReference type="STRING" id="663278.Ethha_2483"/>
<dbReference type="InterPro" id="IPR006597">
    <property type="entry name" value="Sel1-like"/>
</dbReference>
<gene>
    <name evidence="2" type="ordered locus">Ethha_2483</name>
</gene>
<evidence type="ECO:0000256" key="1">
    <source>
        <dbReference type="SAM" id="MobiDB-lite"/>
    </source>
</evidence>
<feature type="region of interest" description="Disordered" evidence="1">
    <location>
        <begin position="329"/>
        <end position="409"/>
    </location>
</feature>
<dbReference type="Proteomes" id="UP000001551">
    <property type="component" value="Chromosome"/>
</dbReference>
<dbReference type="Pfam" id="PF08238">
    <property type="entry name" value="Sel1"/>
    <property type="match status" value="23"/>
</dbReference>
<proteinExistence type="predicted"/>
<dbReference type="PANTHER" id="PTHR11102:SF160">
    <property type="entry name" value="ERAD-ASSOCIATED E3 UBIQUITIN-PROTEIN LIGASE COMPONENT HRD3"/>
    <property type="match status" value="1"/>
</dbReference>
<reference evidence="2 3" key="1">
    <citation type="submission" date="2010-12" db="EMBL/GenBank/DDBJ databases">
        <title>Complete sequence of Ethanoligenens harbinense YUAN-3.</title>
        <authorList>
            <person name="Lucas S."/>
            <person name="Copeland A."/>
            <person name="Lapidus A."/>
            <person name="Cheng J.-F."/>
            <person name="Bruce D."/>
            <person name="Goodwin L."/>
            <person name="Pitluck S."/>
            <person name="Chertkov O."/>
            <person name="Misra M."/>
            <person name="Detter J.C."/>
            <person name="Han C."/>
            <person name="Tapia R."/>
            <person name="Land M."/>
            <person name="Hauser L."/>
            <person name="Jeffries C."/>
            <person name="Kyrpides N."/>
            <person name="Ivanova N."/>
            <person name="Mikhailova N."/>
            <person name="Wang A."/>
            <person name="Mouttaki H."/>
            <person name="He Z."/>
            <person name="Zhou J."/>
            <person name="Hemme C.L."/>
            <person name="Woyke T."/>
        </authorList>
    </citation>
    <scope>NUCLEOTIDE SEQUENCE [LARGE SCALE GENOMIC DNA]</scope>
    <source>
        <strain evidence="3">DSM 18485 / JCM 12961 / CGMCC 1.5033 / YUAN-3</strain>
    </source>
</reference>
<dbReference type="RefSeq" id="WP_013486320.1">
    <property type="nucleotide sequence ID" value="NC_014828.1"/>
</dbReference>
<dbReference type="Pfam" id="PF18555">
    <property type="entry name" value="MobL"/>
    <property type="match status" value="1"/>
</dbReference>
<protein>
    <submittedName>
        <fullName evidence="2">Sel1 domain protein repeat-containing protein</fullName>
    </submittedName>
</protein>
<dbReference type="InterPro" id="IPR041073">
    <property type="entry name" value="MobL"/>
</dbReference>
<dbReference type="InterPro" id="IPR011990">
    <property type="entry name" value="TPR-like_helical_dom_sf"/>
</dbReference>
<dbReference type="Gene3D" id="1.25.40.10">
    <property type="entry name" value="Tetratricopeptide repeat domain"/>
    <property type="match status" value="7"/>
</dbReference>
<evidence type="ECO:0000313" key="2">
    <source>
        <dbReference type="EMBL" id="ADU27977.1"/>
    </source>
</evidence>
<evidence type="ECO:0000313" key="3">
    <source>
        <dbReference type="Proteomes" id="UP000001551"/>
    </source>
</evidence>
<name>E6U5W0_ETHHY</name>
<dbReference type="SUPFAM" id="SSF81901">
    <property type="entry name" value="HCP-like"/>
    <property type="match status" value="6"/>
</dbReference>
<dbReference type="SMART" id="SM00671">
    <property type="entry name" value="SEL1"/>
    <property type="match status" value="23"/>
</dbReference>
<dbReference type="KEGG" id="eha:Ethha_2483"/>
<feature type="region of interest" description="Disordered" evidence="1">
    <location>
        <begin position="1355"/>
        <end position="1377"/>
    </location>
</feature>